<evidence type="ECO:0000313" key="3">
    <source>
        <dbReference type="Proteomes" id="UP000006443"/>
    </source>
</evidence>
<dbReference type="PANTHER" id="PTHR34606:SF15">
    <property type="entry name" value="BON DOMAIN-CONTAINING PROTEIN"/>
    <property type="match status" value="1"/>
</dbReference>
<dbReference type="EMBL" id="ACJM01000026">
    <property type="protein sequence ID" value="EEG76069.1"/>
    <property type="molecule type" value="Genomic_DNA"/>
</dbReference>
<name>C0GKP7_DETAL</name>
<dbReference type="Pfam" id="PF04972">
    <property type="entry name" value="BON"/>
    <property type="match status" value="2"/>
</dbReference>
<evidence type="ECO:0000259" key="1">
    <source>
        <dbReference type="PROSITE" id="PS50914"/>
    </source>
</evidence>
<accession>C0GKP7</accession>
<dbReference type="InterPro" id="IPR007055">
    <property type="entry name" value="BON_dom"/>
</dbReference>
<dbReference type="Gene3D" id="3.30.1340.30">
    <property type="match status" value="2"/>
</dbReference>
<dbReference type="SMART" id="SM00749">
    <property type="entry name" value="BON"/>
    <property type="match status" value="2"/>
</dbReference>
<feature type="domain" description="BON" evidence="1">
    <location>
        <begin position="16"/>
        <end position="85"/>
    </location>
</feature>
<protein>
    <submittedName>
        <fullName evidence="2">Transport-associated protein</fullName>
    </submittedName>
</protein>
<dbReference type="eggNOG" id="COG2823">
    <property type="taxonomic scope" value="Bacteria"/>
</dbReference>
<dbReference type="InterPro" id="IPR051686">
    <property type="entry name" value="Lipoprotein_DolP"/>
</dbReference>
<dbReference type="OrthoDB" id="1723404at2"/>
<reference evidence="2 3" key="1">
    <citation type="submission" date="2009-02" db="EMBL/GenBank/DDBJ databases">
        <title>Sequencing of the draft genome and assembly of Dethiobacter alkaliphilus AHT 1.</title>
        <authorList>
            <consortium name="US DOE Joint Genome Institute (JGI-PGF)"/>
            <person name="Lucas S."/>
            <person name="Copeland A."/>
            <person name="Lapidus A."/>
            <person name="Glavina del Rio T."/>
            <person name="Dalin E."/>
            <person name="Tice H."/>
            <person name="Bruce D."/>
            <person name="Goodwin L."/>
            <person name="Pitluck S."/>
            <person name="Larimer F."/>
            <person name="Land M.L."/>
            <person name="Hauser L."/>
            <person name="Muyzer G."/>
        </authorList>
    </citation>
    <scope>NUCLEOTIDE SEQUENCE [LARGE SCALE GENOMIC DNA]</scope>
    <source>
        <strain evidence="2 3">AHT 1</strain>
    </source>
</reference>
<dbReference type="InterPro" id="IPR014004">
    <property type="entry name" value="Transpt-assoc_nodulatn_dom_bac"/>
</dbReference>
<proteinExistence type="predicted"/>
<gene>
    <name evidence="2" type="ORF">DealDRAFT_3056</name>
</gene>
<dbReference type="STRING" id="555088.DealDRAFT_3056"/>
<comment type="caution">
    <text evidence="2">The sequence shown here is derived from an EMBL/GenBank/DDBJ whole genome shotgun (WGS) entry which is preliminary data.</text>
</comment>
<organism evidence="2 3">
    <name type="scientific">Dethiobacter alkaliphilus AHT 1</name>
    <dbReference type="NCBI Taxonomy" id="555088"/>
    <lineage>
        <taxon>Bacteria</taxon>
        <taxon>Bacillati</taxon>
        <taxon>Bacillota</taxon>
        <taxon>Dethiobacteria</taxon>
        <taxon>Dethiobacterales</taxon>
        <taxon>Dethiobacteraceae</taxon>
        <taxon>Dethiobacter</taxon>
    </lineage>
</organism>
<dbReference type="PANTHER" id="PTHR34606">
    <property type="entry name" value="BON DOMAIN-CONTAINING PROTEIN"/>
    <property type="match status" value="1"/>
</dbReference>
<dbReference type="PROSITE" id="PS50914">
    <property type="entry name" value="BON"/>
    <property type="match status" value="2"/>
</dbReference>
<keyword evidence="3" id="KW-1185">Reference proteome</keyword>
<feature type="domain" description="BON" evidence="1">
    <location>
        <begin position="90"/>
        <end position="158"/>
    </location>
</feature>
<sequence length="169" mass="18434">MKNSGKQAPKTNDKVNKENLEQELYEAFHNTKEFGGYDINVRAQDGGKVNLQGIVDVKKDMDRAVEFANDFPGVTGVENNLTVSTDGAIDDDSVYTEVNQELGADPAINDEKIHFTVEKGVVSLFGETDSQAARNAAASAASKARGVRTVNNQIRITHPGDRIDNIPLW</sequence>
<dbReference type="RefSeq" id="WP_008519087.1">
    <property type="nucleotide sequence ID" value="NZ_ACJM01000026.1"/>
</dbReference>
<dbReference type="AlphaFoldDB" id="C0GKP7"/>
<evidence type="ECO:0000313" key="2">
    <source>
        <dbReference type="EMBL" id="EEG76069.1"/>
    </source>
</evidence>
<dbReference type="Proteomes" id="UP000006443">
    <property type="component" value="Unassembled WGS sequence"/>
</dbReference>